<organism evidence="3 4">
    <name type="scientific">Vreelandella sedimenti</name>
    <dbReference type="NCBI Taxonomy" id="2729618"/>
    <lineage>
        <taxon>Bacteria</taxon>
        <taxon>Pseudomonadati</taxon>
        <taxon>Pseudomonadota</taxon>
        <taxon>Gammaproteobacteria</taxon>
        <taxon>Oceanospirillales</taxon>
        <taxon>Halomonadaceae</taxon>
        <taxon>Vreelandella</taxon>
    </lineage>
</organism>
<keyword evidence="4" id="KW-1185">Reference proteome</keyword>
<evidence type="ECO:0000259" key="2">
    <source>
        <dbReference type="Pfam" id="PF11740"/>
    </source>
</evidence>
<sequence length="346" mass="39805">MARNGIQYSDVQQAIDALLARGDTPSVQRIRDVLGTGSFTTISDHFRLWRSEREQNRDVPPPKGVPEVVVTMASELWREAQEVANQTLLHYREDANRQVADAQQLAEDAKQQAANAEQRESALAEHLRHMEQRMEALNRELAASQTSEHHWHQKAEIAQEEVTQLKQVQQQLENQSDAQRDAHSNALSEQQVAWEQRLAQEEQRHEAAEGRLMAMLDSAQQTRAQEEKNFQKRLQQSEQRIDTLSQELKTKQQALHQLQLEASEREQQLSEQKQQMTALEKQEKALTQQLDEAKVALNRQSQQHAEREAALQQAWQEKLWSRMEALQTQLTALPDALSKQSSEPSQ</sequence>
<comment type="caution">
    <text evidence="3">The sequence shown here is derived from an EMBL/GenBank/DDBJ whole genome shotgun (WGS) entry which is preliminary data.</text>
</comment>
<dbReference type="InterPro" id="IPR021104">
    <property type="entry name" value="KfrA_DNA-bd_N"/>
</dbReference>
<dbReference type="Proteomes" id="UP000520876">
    <property type="component" value="Unassembled WGS sequence"/>
</dbReference>
<evidence type="ECO:0000313" key="3">
    <source>
        <dbReference type="EMBL" id="NYT73430.1"/>
    </source>
</evidence>
<keyword evidence="3" id="KW-0238">DNA-binding</keyword>
<feature type="region of interest" description="Disordered" evidence="1">
    <location>
        <begin position="168"/>
        <end position="191"/>
    </location>
</feature>
<gene>
    <name evidence="3" type="ORF">HZU72_13455</name>
</gene>
<evidence type="ECO:0000313" key="4">
    <source>
        <dbReference type="Proteomes" id="UP000520876"/>
    </source>
</evidence>
<protein>
    <submittedName>
        <fullName evidence="3">DNA-binding protein</fullName>
    </submittedName>
</protein>
<name>A0A7Z0SN27_9GAMM</name>
<dbReference type="Pfam" id="PF11740">
    <property type="entry name" value="KfrA_N"/>
    <property type="match status" value="1"/>
</dbReference>
<accession>A0A7Z0SN27</accession>
<dbReference type="SUPFAM" id="SSF57997">
    <property type="entry name" value="Tropomyosin"/>
    <property type="match status" value="1"/>
</dbReference>
<dbReference type="EMBL" id="JACCGK010000011">
    <property type="protein sequence ID" value="NYT73430.1"/>
    <property type="molecule type" value="Genomic_DNA"/>
</dbReference>
<dbReference type="AlphaFoldDB" id="A0A7Z0SN27"/>
<evidence type="ECO:0000256" key="1">
    <source>
        <dbReference type="SAM" id="MobiDB-lite"/>
    </source>
</evidence>
<proteinExistence type="predicted"/>
<feature type="domain" description="KfrA N-terminal DNA-binding" evidence="2">
    <location>
        <begin position="8"/>
        <end position="118"/>
    </location>
</feature>
<dbReference type="GO" id="GO:0003677">
    <property type="term" value="F:DNA binding"/>
    <property type="evidence" value="ECO:0007669"/>
    <property type="project" value="UniProtKB-KW"/>
</dbReference>
<reference evidence="3 4" key="1">
    <citation type="submission" date="2020-07" db="EMBL/GenBank/DDBJ databases">
        <title>Halomonas sp. QX-2 draft genome sequence.</title>
        <authorList>
            <person name="Qiu X."/>
        </authorList>
    </citation>
    <scope>NUCLEOTIDE SEQUENCE [LARGE SCALE GENOMIC DNA]</scope>
    <source>
        <strain evidence="3 4">QX-2</strain>
    </source>
</reference>
<dbReference type="RefSeq" id="WP_180092943.1">
    <property type="nucleotide sequence ID" value="NZ_CAXAZJ010000007.1"/>
</dbReference>